<name>A0A8E2B274_9APHY</name>
<dbReference type="Gene3D" id="3.30.710.10">
    <property type="entry name" value="Potassium Channel Kv1.1, Chain A"/>
    <property type="match status" value="1"/>
</dbReference>
<dbReference type="InterPro" id="IPR011333">
    <property type="entry name" value="SKP1/BTB/POZ_sf"/>
</dbReference>
<evidence type="ECO:0000313" key="4">
    <source>
        <dbReference type="Proteomes" id="UP000250043"/>
    </source>
</evidence>
<gene>
    <name evidence="3" type="ORF">OBBRIDRAFT_818230</name>
</gene>
<organism evidence="3 4">
    <name type="scientific">Obba rivulosa</name>
    <dbReference type="NCBI Taxonomy" id="1052685"/>
    <lineage>
        <taxon>Eukaryota</taxon>
        <taxon>Fungi</taxon>
        <taxon>Dikarya</taxon>
        <taxon>Basidiomycota</taxon>
        <taxon>Agaricomycotina</taxon>
        <taxon>Agaricomycetes</taxon>
        <taxon>Polyporales</taxon>
        <taxon>Gelatoporiaceae</taxon>
        <taxon>Obba</taxon>
    </lineage>
</organism>
<evidence type="ECO:0000313" key="3">
    <source>
        <dbReference type="EMBL" id="OCH92654.1"/>
    </source>
</evidence>
<dbReference type="Pfam" id="PF00651">
    <property type="entry name" value="BTB"/>
    <property type="match status" value="1"/>
</dbReference>
<dbReference type="PROSITE" id="PS50097">
    <property type="entry name" value="BTB"/>
    <property type="match status" value="1"/>
</dbReference>
<sequence length="409" mass="46280">MSSVDESEGETSGLRSPSRKRARLENEDELHVLHELQPAPQLDIVRDDTYYLSDGSCILQVENILFNVHRTVLSKDSSSFSAMFDMPEHPSHQVEGKSDECPIVLTGDTVQEFKNFLWTLYALPHELVQISTVHTDISKLIDIARVANKYSYKSVETWALDVLDDYVNRRPPPLIPPSDTPNLDELVAEKGAEVSRVMRLAHQCDHQPLLTSMITTLRKLMGVSIRYAHLAMTLADELNLRALRGAAYLEVMQKAEVVARRDAGGITGGAVVNSFGDDTIDDEGRLVVTREQQLRLLSGYYRLTAVWERLRTKTLNFEHAATCGATWHQQQCAQSWLDFWKEKTRSDGVLTLGLADVLGRLKVLARECDRWGAATYMHHECRMVARKSIQDKIKEIEEALPDYFVEANI</sequence>
<dbReference type="CDD" id="cd18186">
    <property type="entry name" value="BTB_POZ_ZBTB_KLHL-like"/>
    <property type="match status" value="1"/>
</dbReference>
<dbReference type="OrthoDB" id="8117402at2759"/>
<protein>
    <recommendedName>
        <fullName evidence="2">BTB domain-containing protein</fullName>
    </recommendedName>
</protein>
<evidence type="ECO:0000259" key="2">
    <source>
        <dbReference type="PROSITE" id="PS50097"/>
    </source>
</evidence>
<keyword evidence="4" id="KW-1185">Reference proteome</keyword>
<evidence type="ECO:0000256" key="1">
    <source>
        <dbReference type="SAM" id="MobiDB-lite"/>
    </source>
</evidence>
<dbReference type="SUPFAM" id="SSF54695">
    <property type="entry name" value="POZ domain"/>
    <property type="match status" value="1"/>
</dbReference>
<reference evidence="3 4" key="1">
    <citation type="submission" date="2016-07" db="EMBL/GenBank/DDBJ databases">
        <title>Draft genome of the white-rot fungus Obba rivulosa 3A-2.</title>
        <authorList>
            <consortium name="DOE Joint Genome Institute"/>
            <person name="Miettinen O."/>
            <person name="Riley R."/>
            <person name="Acob R."/>
            <person name="Barry K."/>
            <person name="Cullen D."/>
            <person name="De Vries R."/>
            <person name="Hainaut M."/>
            <person name="Hatakka A."/>
            <person name="Henrissat B."/>
            <person name="Hilden K."/>
            <person name="Kuo R."/>
            <person name="Labutti K."/>
            <person name="Lipzen A."/>
            <person name="Makela M.R."/>
            <person name="Sandor L."/>
            <person name="Spatafora J.W."/>
            <person name="Grigoriev I.V."/>
            <person name="Hibbett D.S."/>
        </authorList>
    </citation>
    <scope>NUCLEOTIDE SEQUENCE [LARGE SCALE GENOMIC DNA]</scope>
    <source>
        <strain evidence="3 4">3A-2</strain>
    </source>
</reference>
<accession>A0A8E2B274</accession>
<dbReference type="InterPro" id="IPR000210">
    <property type="entry name" value="BTB/POZ_dom"/>
</dbReference>
<dbReference type="EMBL" id="KV722366">
    <property type="protein sequence ID" value="OCH92654.1"/>
    <property type="molecule type" value="Genomic_DNA"/>
</dbReference>
<dbReference type="Proteomes" id="UP000250043">
    <property type="component" value="Unassembled WGS sequence"/>
</dbReference>
<feature type="domain" description="BTB" evidence="2">
    <location>
        <begin position="55"/>
        <end position="129"/>
    </location>
</feature>
<feature type="region of interest" description="Disordered" evidence="1">
    <location>
        <begin position="1"/>
        <end position="23"/>
    </location>
</feature>
<proteinExistence type="predicted"/>
<dbReference type="AlphaFoldDB" id="A0A8E2B274"/>